<dbReference type="AlphaFoldDB" id="A0AA36IJF0"/>
<dbReference type="GO" id="GO:0005829">
    <property type="term" value="C:cytosol"/>
    <property type="evidence" value="ECO:0007669"/>
    <property type="project" value="TreeGrafter"/>
</dbReference>
<evidence type="ECO:0000256" key="1">
    <source>
        <dbReference type="ARBA" id="ARBA00001947"/>
    </source>
</evidence>
<evidence type="ECO:0008006" key="13">
    <source>
        <dbReference type="Google" id="ProtNLM"/>
    </source>
</evidence>
<keyword evidence="3" id="KW-0645">Protease</keyword>
<keyword evidence="5" id="KW-0378">Hydrolase</keyword>
<dbReference type="Gene3D" id="3.30.830.10">
    <property type="entry name" value="Metalloenzyme, LuxS/M16 peptidase-like"/>
    <property type="match status" value="2"/>
</dbReference>
<accession>A0AA36IJF0</accession>
<dbReference type="GO" id="GO:0051603">
    <property type="term" value="P:proteolysis involved in protein catabolic process"/>
    <property type="evidence" value="ECO:0007669"/>
    <property type="project" value="TreeGrafter"/>
</dbReference>
<dbReference type="PANTHER" id="PTHR43690">
    <property type="entry name" value="NARDILYSIN"/>
    <property type="match status" value="1"/>
</dbReference>
<evidence type="ECO:0000313" key="12">
    <source>
        <dbReference type="Proteomes" id="UP001178507"/>
    </source>
</evidence>
<evidence type="ECO:0000256" key="3">
    <source>
        <dbReference type="ARBA" id="ARBA00022670"/>
    </source>
</evidence>
<dbReference type="InterPro" id="IPR001431">
    <property type="entry name" value="Pept_M16_Zn_BS"/>
</dbReference>
<dbReference type="GO" id="GO:0004222">
    <property type="term" value="F:metalloendopeptidase activity"/>
    <property type="evidence" value="ECO:0007669"/>
    <property type="project" value="InterPro"/>
</dbReference>
<dbReference type="InterPro" id="IPR011765">
    <property type="entry name" value="Pept_M16_N"/>
</dbReference>
<feature type="domain" description="Peptidase M16 C-terminal" evidence="10">
    <location>
        <begin position="218"/>
        <end position="373"/>
    </location>
</feature>
<keyword evidence="4" id="KW-0479">Metal-binding</keyword>
<gene>
    <name evidence="11" type="ORF">EVOR1521_LOCUS14533</name>
</gene>
<evidence type="ECO:0000256" key="4">
    <source>
        <dbReference type="ARBA" id="ARBA00022723"/>
    </source>
</evidence>
<comment type="similarity">
    <text evidence="2 8">Belongs to the peptidase M16 family.</text>
</comment>
<dbReference type="Pfam" id="PF00675">
    <property type="entry name" value="Peptidase_M16"/>
    <property type="match status" value="1"/>
</dbReference>
<dbReference type="Pfam" id="PF05193">
    <property type="entry name" value="Peptidase_M16_C"/>
    <property type="match status" value="1"/>
</dbReference>
<dbReference type="InterPro" id="IPR007863">
    <property type="entry name" value="Peptidase_M16_C"/>
</dbReference>
<feature type="domain" description="Peptidase M16 N-terminal" evidence="9">
    <location>
        <begin position="54"/>
        <end position="191"/>
    </location>
</feature>
<dbReference type="InterPro" id="IPR011249">
    <property type="entry name" value="Metalloenz_LuxS/M16"/>
</dbReference>
<reference evidence="11" key="1">
    <citation type="submission" date="2023-08" db="EMBL/GenBank/DDBJ databases">
        <authorList>
            <person name="Chen Y."/>
            <person name="Shah S."/>
            <person name="Dougan E. K."/>
            <person name="Thang M."/>
            <person name="Chan C."/>
        </authorList>
    </citation>
    <scope>NUCLEOTIDE SEQUENCE</scope>
</reference>
<evidence type="ECO:0000256" key="6">
    <source>
        <dbReference type="ARBA" id="ARBA00022833"/>
    </source>
</evidence>
<comment type="caution">
    <text evidence="11">The sequence shown here is derived from an EMBL/GenBank/DDBJ whole genome shotgun (WGS) entry which is preliminary data.</text>
</comment>
<keyword evidence="12" id="KW-1185">Reference proteome</keyword>
<dbReference type="Proteomes" id="UP001178507">
    <property type="component" value="Unassembled WGS sequence"/>
</dbReference>
<evidence type="ECO:0000256" key="5">
    <source>
        <dbReference type="ARBA" id="ARBA00022801"/>
    </source>
</evidence>
<proteinExistence type="inferred from homology"/>
<keyword evidence="6" id="KW-0862">Zinc</keyword>
<dbReference type="GO" id="GO:0046872">
    <property type="term" value="F:metal ion binding"/>
    <property type="evidence" value="ECO:0007669"/>
    <property type="project" value="UniProtKB-KW"/>
</dbReference>
<evidence type="ECO:0000256" key="2">
    <source>
        <dbReference type="ARBA" id="ARBA00007261"/>
    </source>
</evidence>
<dbReference type="GO" id="GO:0005739">
    <property type="term" value="C:mitochondrion"/>
    <property type="evidence" value="ECO:0007669"/>
    <property type="project" value="TreeGrafter"/>
</dbReference>
<dbReference type="InterPro" id="IPR050626">
    <property type="entry name" value="Peptidase_M16"/>
</dbReference>
<name>A0AA36IJF0_9DINO</name>
<dbReference type="FunFam" id="3.30.830.10:FF:000012">
    <property type="entry name" value="Protease 3"/>
    <property type="match status" value="1"/>
</dbReference>
<sequence length="380" mass="41313">MRRRGLSFSAALAAAAASAARKAARAGRGLTREVDKSPLDNRLYEPFTLPNGLRVLLCSDPSADRAAAALDVHAGYFNDPATVPGLAHFCEHMLFLGTEPFPEENSFDTYLTANGGFSNAFTEAEDTCFFFSCGVLALKGALQRFGAFFQQPLFTASATGREVNAINSEHLKNVPNDVYRLGQVLNSRANPAHPYHKFGTGNTKTLLEDTSAQGIDLRGELLEYYHRFYRAPLMTLCIIGRESTTELRRYAESFFGGIPGGGPDDPAAAYRNEALFLPEAFQQGAEAVPISDARSLQVVFPVQFLPESPTFERDMAPPAPAEGMNLSSWRWYNPSSHVGAVLGHEGPQSLCALLRRRGWITALDAGSADNTETFAMMSLG</sequence>
<dbReference type="GO" id="GO:0043171">
    <property type="term" value="P:peptide catabolic process"/>
    <property type="evidence" value="ECO:0007669"/>
    <property type="project" value="TreeGrafter"/>
</dbReference>
<dbReference type="SUPFAM" id="SSF63411">
    <property type="entry name" value="LuxS/MPP-like metallohydrolase"/>
    <property type="match status" value="2"/>
</dbReference>
<evidence type="ECO:0000259" key="10">
    <source>
        <dbReference type="Pfam" id="PF05193"/>
    </source>
</evidence>
<dbReference type="EMBL" id="CAUJNA010001746">
    <property type="protein sequence ID" value="CAJ1388730.1"/>
    <property type="molecule type" value="Genomic_DNA"/>
</dbReference>
<keyword evidence="7" id="KW-0482">Metalloprotease</keyword>
<evidence type="ECO:0000259" key="9">
    <source>
        <dbReference type="Pfam" id="PF00675"/>
    </source>
</evidence>
<evidence type="ECO:0000256" key="8">
    <source>
        <dbReference type="RuleBase" id="RU004447"/>
    </source>
</evidence>
<dbReference type="PROSITE" id="PS00143">
    <property type="entry name" value="INSULINASE"/>
    <property type="match status" value="1"/>
</dbReference>
<comment type="cofactor">
    <cofactor evidence="1">
        <name>Zn(2+)</name>
        <dbReference type="ChEBI" id="CHEBI:29105"/>
    </cofactor>
</comment>
<evidence type="ECO:0000256" key="7">
    <source>
        <dbReference type="ARBA" id="ARBA00023049"/>
    </source>
</evidence>
<evidence type="ECO:0000313" key="11">
    <source>
        <dbReference type="EMBL" id="CAJ1388730.1"/>
    </source>
</evidence>
<organism evidence="11 12">
    <name type="scientific">Effrenium voratum</name>
    <dbReference type="NCBI Taxonomy" id="2562239"/>
    <lineage>
        <taxon>Eukaryota</taxon>
        <taxon>Sar</taxon>
        <taxon>Alveolata</taxon>
        <taxon>Dinophyceae</taxon>
        <taxon>Suessiales</taxon>
        <taxon>Symbiodiniaceae</taxon>
        <taxon>Effrenium</taxon>
    </lineage>
</organism>
<dbReference type="PANTHER" id="PTHR43690:SF18">
    <property type="entry name" value="INSULIN-DEGRADING ENZYME-RELATED"/>
    <property type="match status" value="1"/>
</dbReference>
<protein>
    <recommendedName>
        <fullName evidence="13">Insulin-degrading enzyme</fullName>
    </recommendedName>
</protein>